<evidence type="ECO:0000313" key="2">
    <source>
        <dbReference type="EMBL" id="KAK7845932.1"/>
    </source>
</evidence>
<keyword evidence="1" id="KW-0539">Nucleus</keyword>
<dbReference type="GO" id="GO:0003712">
    <property type="term" value="F:transcription coregulator activity"/>
    <property type="evidence" value="ECO:0007669"/>
    <property type="project" value="InterPro"/>
</dbReference>
<reference evidence="2 3" key="1">
    <citation type="journal article" date="2018" name="Sci. Data">
        <title>The draft genome sequence of cork oak.</title>
        <authorList>
            <person name="Ramos A.M."/>
            <person name="Usie A."/>
            <person name="Barbosa P."/>
            <person name="Barros P.M."/>
            <person name="Capote T."/>
            <person name="Chaves I."/>
            <person name="Simoes F."/>
            <person name="Abreu I."/>
            <person name="Carrasquinho I."/>
            <person name="Faro C."/>
            <person name="Guimaraes J.B."/>
            <person name="Mendonca D."/>
            <person name="Nobrega F."/>
            <person name="Rodrigues L."/>
            <person name="Saibo N.J.M."/>
            <person name="Varela M.C."/>
            <person name="Egas C."/>
            <person name="Matos J."/>
            <person name="Miguel C.M."/>
            <person name="Oliveira M.M."/>
            <person name="Ricardo C.P."/>
            <person name="Goncalves S."/>
        </authorList>
    </citation>
    <scope>NUCLEOTIDE SEQUENCE [LARGE SCALE GENOMIC DNA]</scope>
    <source>
        <strain evidence="3">cv. HL8</strain>
    </source>
</reference>
<proteinExistence type="predicted"/>
<dbReference type="Gene3D" id="1.10.246.20">
    <property type="entry name" value="Coactivator CBP, KIX domain"/>
    <property type="match status" value="1"/>
</dbReference>
<dbReference type="AlphaFoldDB" id="A0AAW0L3F8"/>
<evidence type="ECO:0000256" key="1">
    <source>
        <dbReference type="ARBA" id="ARBA00023242"/>
    </source>
</evidence>
<dbReference type="EMBL" id="PKMF04000162">
    <property type="protein sequence ID" value="KAK7845932.1"/>
    <property type="molecule type" value="Genomic_DNA"/>
</dbReference>
<gene>
    <name evidence="2" type="primary">HAC1_2</name>
    <name evidence="2" type="ORF">CFP56_008557</name>
</gene>
<name>A0AAW0L3F8_QUESU</name>
<dbReference type="Proteomes" id="UP000237347">
    <property type="component" value="Unassembled WGS sequence"/>
</dbReference>
<evidence type="ECO:0000313" key="3">
    <source>
        <dbReference type="Proteomes" id="UP000237347"/>
    </source>
</evidence>
<organism evidence="2 3">
    <name type="scientific">Quercus suber</name>
    <name type="common">Cork oak</name>
    <dbReference type="NCBI Taxonomy" id="58331"/>
    <lineage>
        <taxon>Eukaryota</taxon>
        <taxon>Viridiplantae</taxon>
        <taxon>Streptophyta</taxon>
        <taxon>Embryophyta</taxon>
        <taxon>Tracheophyta</taxon>
        <taxon>Spermatophyta</taxon>
        <taxon>Magnoliopsida</taxon>
        <taxon>eudicotyledons</taxon>
        <taxon>Gunneridae</taxon>
        <taxon>Pentapetalae</taxon>
        <taxon>rosids</taxon>
        <taxon>fabids</taxon>
        <taxon>Fagales</taxon>
        <taxon>Fagaceae</taxon>
        <taxon>Quercus</taxon>
    </lineage>
</organism>
<comment type="caution">
    <text evidence="2">The sequence shown here is derived from an EMBL/GenBank/DDBJ whole genome shotgun (WGS) entry which is preliminary data.</text>
</comment>
<dbReference type="GO" id="GO:0006355">
    <property type="term" value="P:regulation of DNA-templated transcription"/>
    <property type="evidence" value="ECO:0007669"/>
    <property type="project" value="InterPro"/>
</dbReference>
<keyword evidence="3" id="KW-1185">Reference proteome</keyword>
<sequence length="166" mass="18366">MGLGEKKKKEEAMNLQAHISGPAAATAAQNQAAQNLGAGGAGGGGGGGVRGFFAADNEMIRARAHMQEKIYTILLQRLQQQPLDENTRRKFKDIVKRLEEGLLRSAHSKEDYMNLETLESRLHQLIKRSHMNPRTQYPQLVNSSSPVRTMIPTPGMSHTVSCQFFH</sequence>
<protein>
    <submittedName>
        <fullName evidence="2">Histone acetyltransferase hac1</fullName>
    </submittedName>
</protein>
<accession>A0AAW0L3F8</accession>
<dbReference type="SUPFAM" id="SSF47040">
    <property type="entry name" value="Kix domain of CBP (creb binding protein)"/>
    <property type="match status" value="1"/>
</dbReference>
<dbReference type="InterPro" id="IPR036529">
    <property type="entry name" value="KIX_dom_sf"/>
</dbReference>